<reference evidence="1" key="1">
    <citation type="submission" date="2019-05" db="EMBL/GenBank/DDBJ databases">
        <title>The de novo reference genome and transcriptome assemblies of the wild tomato species Solanum chilense.</title>
        <authorList>
            <person name="Stam R."/>
            <person name="Nosenko T."/>
            <person name="Hoerger A.C."/>
            <person name="Stephan W."/>
            <person name="Seidel M.A."/>
            <person name="Kuhn J.M.M."/>
            <person name="Haberer G."/>
            <person name="Tellier A."/>
        </authorList>
    </citation>
    <scope>NUCLEOTIDE SEQUENCE</scope>
    <source>
        <tissue evidence="1">Mature leaves</tissue>
    </source>
</reference>
<accession>A0A6N2B8V4</accession>
<organism evidence="1">
    <name type="scientific">Solanum chilense</name>
    <name type="common">Tomato</name>
    <name type="synonym">Lycopersicon chilense</name>
    <dbReference type="NCBI Taxonomy" id="4083"/>
    <lineage>
        <taxon>Eukaryota</taxon>
        <taxon>Viridiplantae</taxon>
        <taxon>Streptophyta</taxon>
        <taxon>Embryophyta</taxon>
        <taxon>Tracheophyta</taxon>
        <taxon>Spermatophyta</taxon>
        <taxon>Magnoliopsida</taxon>
        <taxon>eudicotyledons</taxon>
        <taxon>Gunneridae</taxon>
        <taxon>Pentapetalae</taxon>
        <taxon>asterids</taxon>
        <taxon>lamiids</taxon>
        <taxon>Solanales</taxon>
        <taxon>Solanaceae</taxon>
        <taxon>Solanoideae</taxon>
        <taxon>Solaneae</taxon>
        <taxon>Solanum</taxon>
        <taxon>Solanum subgen. Lycopersicon</taxon>
    </lineage>
</organism>
<sequence>MNMRRNTGGEIGGAAAGINQVPPQVPAARMEMPVNPTGFADGEVRTTLVQMAQSITLQTQSMTAQAELRDFTRVNPPVYPRSKIAENLEEECREFMLHDSMDHCRLMVHVQQVEDNRKRKHTKAS</sequence>
<name>A0A6N2B8V4_SOLCI</name>
<dbReference type="EMBL" id="RXGB01004457">
    <property type="protein sequence ID" value="TMW89631.1"/>
    <property type="molecule type" value="Genomic_DNA"/>
</dbReference>
<dbReference type="AlphaFoldDB" id="A0A6N2B8V4"/>
<comment type="caution">
    <text evidence="1">The sequence shown here is derived from an EMBL/GenBank/DDBJ whole genome shotgun (WGS) entry which is preliminary data.</text>
</comment>
<evidence type="ECO:0000313" key="1">
    <source>
        <dbReference type="EMBL" id="TMW89631.1"/>
    </source>
</evidence>
<proteinExistence type="predicted"/>
<protein>
    <submittedName>
        <fullName evidence="1">Uncharacterized protein</fullName>
    </submittedName>
</protein>
<gene>
    <name evidence="1" type="ORF">EJD97_016868</name>
</gene>